<dbReference type="EMBL" id="CP034759">
    <property type="protein sequence ID" value="QBG36246.1"/>
    <property type="molecule type" value="Genomic_DNA"/>
</dbReference>
<name>A0A4P6P3U5_9GAMM</name>
<dbReference type="RefSeq" id="WP_130602216.1">
    <property type="nucleotide sequence ID" value="NZ_CP034759.1"/>
</dbReference>
<proteinExistence type="predicted"/>
<protein>
    <submittedName>
        <fullName evidence="2">Uncharacterized protein</fullName>
    </submittedName>
</protein>
<accession>A0A4P6P3U5</accession>
<dbReference type="KEGG" id="lsd:EMK97_11235"/>
<sequence>MNTLFTQAKLATLLLLSYLPQTNASQFFDVLDGQFDASQYLSENAYGFLPVPIIITDPALDGGLGVTGLFFHESAQDRDKRLKSMQNSDNAAQHLMPPSVSAVIGAYTGNGSYFAGGGHMGFFKQGRIRYMGGGGYGDINLDFFGFGDISLSKPVQINTKATAIMQTLKFKIADSAFYIGPTHRYINAEISPSKLGDLVANLPPEWQEALTELLTRSITTSGIGFTLEYDSRDNFFSPDEGLKYELNYLWFDDKIASDVDYQLTELTALHYFKLNKNWRTAIRAEVNFADSEEFLPPYATPYVDMRGIPAMRYQGKAVAITELEVAYQINLRWQINAFAGIGKASNDFSDLTDTASRITKGVGFRYLIARRYGFDMGFDIAKGPEDTVFYIQAGTAW</sequence>
<gene>
    <name evidence="2" type="ORF">EMK97_11235</name>
</gene>
<feature type="chain" id="PRO_5020495635" evidence="1">
    <location>
        <begin position="25"/>
        <end position="397"/>
    </location>
</feature>
<keyword evidence="3" id="KW-1185">Reference proteome</keyword>
<reference evidence="2 3" key="1">
    <citation type="submission" date="2018-12" db="EMBL/GenBank/DDBJ databases">
        <title>Complete genome of Litorilituus sediminis.</title>
        <authorList>
            <person name="Liu A."/>
            <person name="Rong J."/>
        </authorList>
    </citation>
    <scope>NUCLEOTIDE SEQUENCE [LARGE SCALE GENOMIC DNA]</scope>
    <source>
        <strain evidence="2 3">JCM 17549</strain>
    </source>
</reference>
<keyword evidence="1" id="KW-0732">Signal</keyword>
<dbReference type="Gene3D" id="2.40.160.50">
    <property type="entry name" value="membrane protein fhac: a member of the omp85/tpsb transporter family"/>
    <property type="match status" value="1"/>
</dbReference>
<evidence type="ECO:0000256" key="1">
    <source>
        <dbReference type="SAM" id="SignalP"/>
    </source>
</evidence>
<dbReference type="OrthoDB" id="9771071at2"/>
<dbReference type="AlphaFoldDB" id="A0A4P6P3U5"/>
<evidence type="ECO:0000313" key="2">
    <source>
        <dbReference type="EMBL" id="QBG36246.1"/>
    </source>
</evidence>
<evidence type="ECO:0000313" key="3">
    <source>
        <dbReference type="Proteomes" id="UP000290244"/>
    </source>
</evidence>
<dbReference type="Proteomes" id="UP000290244">
    <property type="component" value="Chromosome"/>
</dbReference>
<organism evidence="2 3">
    <name type="scientific">Litorilituus sediminis</name>
    <dbReference type="NCBI Taxonomy" id="718192"/>
    <lineage>
        <taxon>Bacteria</taxon>
        <taxon>Pseudomonadati</taxon>
        <taxon>Pseudomonadota</taxon>
        <taxon>Gammaproteobacteria</taxon>
        <taxon>Alteromonadales</taxon>
        <taxon>Colwelliaceae</taxon>
        <taxon>Litorilituus</taxon>
    </lineage>
</organism>
<feature type="signal peptide" evidence="1">
    <location>
        <begin position="1"/>
        <end position="24"/>
    </location>
</feature>